<gene>
    <name evidence="2" type="ORF">ACFQS8_08360</name>
</gene>
<accession>A0ABW2IKF7</accession>
<dbReference type="SUPFAM" id="SSF53474">
    <property type="entry name" value="alpha/beta-Hydrolases"/>
    <property type="match status" value="1"/>
</dbReference>
<reference evidence="3" key="1">
    <citation type="journal article" date="2019" name="Int. J. Syst. Evol. Microbiol.">
        <title>The Global Catalogue of Microorganisms (GCM) 10K type strain sequencing project: providing services to taxonomists for standard genome sequencing and annotation.</title>
        <authorList>
            <consortium name="The Broad Institute Genomics Platform"/>
            <consortium name="The Broad Institute Genome Sequencing Center for Infectious Disease"/>
            <person name="Wu L."/>
            <person name="Ma J."/>
        </authorList>
    </citation>
    <scope>NUCLEOTIDE SEQUENCE [LARGE SCALE GENOMIC DNA]</scope>
    <source>
        <strain evidence="3">CCUG 51308</strain>
    </source>
</reference>
<proteinExistence type="predicted"/>
<dbReference type="InterPro" id="IPR000073">
    <property type="entry name" value="AB_hydrolase_1"/>
</dbReference>
<evidence type="ECO:0000313" key="2">
    <source>
        <dbReference type="EMBL" id="MFC7291625.1"/>
    </source>
</evidence>
<feature type="domain" description="AB hydrolase-1" evidence="1">
    <location>
        <begin position="84"/>
        <end position="238"/>
    </location>
</feature>
<dbReference type="EC" id="3.4.-.-" evidence="2"/>
<evidence type="ECO:0000259" key="1">
    <source>
        <dbReference type="Pfam" id="PF12697"/>
    </source>
</evidence>
<name>A0ABW2IKF7_9PROT</name>
<keyword evidence="2" id="KW-0378">Hydrolase</keyword>
<dbReference type="RefSeq" id="WP_382166863.1">
    <property type="nucleotide sequence ID" value="NZ_JBHTBR010000004.1"/>
</dbReference>
<dbReference type="Pfam" id="PF12697">
    <property type="entry name" value="Abhydrolase_6"/>
    <property type="match status" value="1"/>
</dbReference>
<dbReference type="EMBL" id="JBHTBR010000004">
    <property type="protein sequence ID" value="MFC7291625.1"/>
    <property type="molecule type" value="Genomic_DNA"/>
</dbReference>
<dbReference type="PANTHER" id="PTHR12277">
    <property type="entry name" value="ALPHA/BETA HYDROLASE DOMAIN-CONTAINING PROTEIN"/>
    <property type="match status" value="1"/>
</dbReference>
<keyword evidence="3" id="KW-1185">Reference proteome</keyword>
<protein>
    <submittedName>
        <fullName evidence="2">Alpha/beta hydrolase family protein</fullName>
        <ecNumber evidence="2">3.4.-.-</ecNumber>
    </submittedName>
</protein>
<dbReference type="PROSITE" id="PS51257">
    <property type="entry name" value="PROKAR_LIPOPROTEIN"/>
    <property type="match status" value="1"/>
</dbReference>
<organism evidence="2 3">
    <name type="scientific">Hirschia litorea</name>
    <dbReference type="NCBI Taxonomy" id="1199156"/>
    <lineage>
        <taxon>Bacteria</taxon>
        <taxon>Pseudomonadati</taxon>
        <taxon>Pseudomonadota</taxon>
        <taxon>Alphaproteobacteria</taxon>
        <taxon>Hyphomonadales</taxon>
        <taxon>Hyphomonadaceae</taxon>
        <taxon>Hirschia</taxon>
    </lineage>
</organism>
<dbReference type="InterPro" id="IPR029058">
    <property type="entry name" value="AB_hydrolase_fold"/>
</dbReference>
<dbReference type="Proteomes" id="UP001596492">
    <property type="component" value="Unassembled WGS sequence"/>
</dbReference>
<dbReference type="GO" id="GO:0016787">
    <property type="term" value="F:hydrolase activity"/>
    <property type="evidence" value="ECO:0007669"/>
    <property type="project" value="UniProtKB-KW"/>
</dbReference>
<comment type="caution">
    <text evidence="2">The sequence shown here is derived from an EMBL/GenBank/DDBJ whole genome shotgun (WGS) entry which is preliminary data.</text>
</comment>
<dbReference type="PANTHER" id="PTHR12277:SF79">
    <property type="entry name" value="XAA-PRO DIPEPTIDYL-PEPTIDASE-RELATED"/>
    <property type="match status" value="1"/>
</dbReference>
<sequence length="320" mass="35499">MTLKLFNANRLAFVGALGLSVFLTGCFEKEIDESVVFKPRPIETPAINASQMRLENEESLTQPSADELVEARGYASHMPATLTHGFWGEGDSRIAWTLVSSVTSAEKQAKRPLIVNCFGNASDRIRDGVWAAKKSFMWGDVLLFDYPGYGDSGGVATTESMHDMQLLVSDNVDELGADRPVIMWGHSLGGFVCSELARTARETDAVVLEATALNVKEVAEAWTPWYLPFVGVDIKDSLNDYDNARALAHFDGPIIVLGAKKDETLPVGLARSLHKALKKRDLNVSYFEFRKAEHSTITDQFDFQKRINPLLEDVRDLKNK</sequence>
<dbReference type="Gene3D" id="3.40.50.1820">
    <property type="entry name" value="alpha/beta hydrolase"/>
    <property type="match status" value="1"/>
</dbReference>
<evidence type="ECO:0000313" key="3">
    <source>
        <dbReference type="Proteomes" id="UP001596492"/>
    </source>
</evidence>